<reference evidence="6" key="1">
    <citation type="submission" date="2021-05" db="EMBL/GenBank/DDBJ databases">
        <authorList>
            <person name="Pietrasiak N."/>
            <person name="Ward R."/>
            <person name="Stajich J.E."/>
            <person name="Kurbessoian T."/>
        </authorList>
    </citation>
    <scope>NUCLEOTIDE SEQUENCE</scope>
    <source>
        <strain evidence="6">UHER 2000/2452</strain>
    </source>
</reference>
<protein>
    <submittedName>
        <fullName evidence="6">Succinylglutamate desuccinylase/aspartoacylase family protein</fullName>
    </submittedName>
</protein>
<dbReference type="InterPro" id="IPR053138">
    <property type="entry name" value="N-alpha-Ac-DABA_deacetylase"/>
</dbReference>
<evidence type="ECO:0000256" key="3">
    <source>
        <dbReference type="ARBA" id="ARBA00022801"/>
    </source>
</evidence>
<evidence type="ECO:0000256" key="4">
    <source>
        <dbReference type="ARBA" id="ARBA00022833"/>
    </source>
</evidence>
<dbReference type="InterPro" id="IPR055438">
    <property type="entry name" value="AstE_AspA_cat"/>
</dbReference>
<dbReference type="PANTHER" id="PTHR37326">
    <property type="entry name" value="BLL3975 PROTEIN"/>
    <property type="match status" value="1"/>
</dbReference>
<dbReference type="GO" id="GO:0046872">
    <property type="term" value="F:metal ion binding"/>
    <property type="evidence" value="ECO:0007669"/>
    <property type="project" value="UniProtKB-KW"/>
</dbReference>
<sequence>MIPTITALPLLQLASGDRLSLQIYKFVGEKPGRKVYLQSNLHGSELTGNAVIHQLIQWLSELELAQLVGEIWLVPLCNPLGTNERSHHFSPGRFDPYSGENWNRIFWEYQPSAEELTAFAQSQMECDRLTIEQNYRDRIQTSFGKLAAPLQAPSSKPFSDHYRFLLQSLCLDAHYVIDLHTSSDQGLTYFYYFQNRQTSARLFMLPIGILLDEYAGGAFDEAFMKPWLALEDCFAKLGRKIQFDIEAWTLELGSAMQIDTATVDRGVQAVKNYLLQKGILRVPAAPAPMPSIAAMKLVSSSQMKKYYAPVGGMVQSRVALGKTVEAGQRLYQILSFNKSSGEGFSPEMPTILDICAEQSGIVYDVSINHAVNQGEYVLGIL</sequence>
<feature type="domain" description="Succinylglutamate desuccinylase/Aspartoacylase catalytic" evidence="5">
    <location>
        <begin position="31"/>
        <end position="112"/>
    </location>
</feature>
<keyword evidence="2" id="KW-0479">Metal-binding</keyword>
<organism evidence="6 7">
    <name type="scientific">Drouetiella hepatica Uher 2000/2452</name>
    <dbReference type="NCBI Taxonomy" id="904376"/>
    <lineage>
        <taxon>Bacteria</taxon>
        <taxon>Bacillati</taxon>
        <taxon>Cyanobacteriota</taxon>
        <taxon>Cyanophyceae</taxon>
        <taxon>Oculatellales</taxon>
        <taxon>Oculatellaceae</taxon>
        <taxon>Drouetiella</taxon>
    </lineage>
</organism>
<dbReference type="Gene3D" id="3.40.630.10">
    <property type="entry name" value="Zn peptidases"/>
    <property type="match status" value="1"/>
</dbReference>
<dbReference type="Pfam" id="PF24827">
    <property type="entry name" value="AstE_AspA_cat"/>
    <property type="match status" value="1"/>
</dbReference>
<accession>A0A951Q9L3</accession>
<proteinExistence type="predicted"/>
<comment type="caution">
    <text evidence="6">The sequence shown here is derived from an EMBL/GenBank/DDBJ whole genome shotgun (WGS) entry which is preliminary data.</text>
</comment>
<dbReference type="PANTHER" id="PTHR37326:SF1">
    <property type="entry name" value="BLL3975 PROTEIN"/>
    <property type="match status" value="1"/>
</dbReference>
<gene>
    <name evidence="6" type="ORF">KME15_07630</name>
</gene>
<evidence type="ECO:0000313" key="7">
    <source>
        <dbReference type="Proteomes" id="UP000757435"/>
    </source>
</evidence>
<evidence type="ECO:0000313" key="6">
    <source>
        <dbReference type="EMBL" id="MBW4658529.1"/>
    </source>
</evidence>
<dbReference type="Gene3D" id="2.40.50.100">
    <property type="match status" value="1"/>
</dbReference>
<dbReference type="SUPFAM" id="SSF53187">
    <property type="entry name" value="Zn-dependent exopeptidases"/>
    <property type="match status" value="1"/>
</dbReference>
<evidence type="ECO:0000256" key="2">
    <source>
        <dbReference type="ARBA" id="ARBA00022723"/>
    </source>
</evidence>
<reference evidence="6" key="2">
    <citation type="journal article" date="2022" name="Microbiol. Resour. Announc.">
        <title>Metagenome Sequencing to Explore Phylogenomics of Terrestrial Cyanobacteria.</title>
        <authorList>
            <person name="Ward R.D."/>
            <person name="Stajich J.E."/>
            <person name="Johansen J.R."/>
            <person name="Huntemann M."/>
            <person name="Clum A."/>
            <person name="Foster B."/>
            <person name="Foster B."/>
            <person name="Roux S."/>
            <person name="Palaniappan K."/>
            <person name="Varghese N."/>
            <person name="Mukherjee S."/>
            <person name="Reddy T.B.K."/>
            <person name="Daum C."/>
            <person name="Copeland A."/>
            <person name="Chen I.A."/>
            <person name="Ivanova N.N."/>
            <person name="Kyrpides N.C."/>
            <person name="Shapiro N."/>
            <person name="Eloe-Fadrosh E.A."/>
            <person name="Pietrasiak N."/>
        </authorList>
    </citation>
    <scope>NUCLEOTIDE SEQUENCE</scope>
    <source>
        <strain evidence="6">UHER 2000/2452</strain>
    </source>
</reference>
<keyword evidence="4" id="KW-0862">Zinc</keyword>
<dbReference type="AlphaFoldDB" id="A0A951Q9L3"/>
<evidence type="ECO:0000259" key="5">
    <source>
        <dbReference type="Pfam" id="PF24827"/>
    </source>
</evidence>
<dbReference type="GO" id="GO:0016788">
    <property type="term" value="F:hydrolase activity, acting on ester bonds"/>
    <property type="evidence" value="ECO:0007669"/>
    <property type="project" value="InterPro"/>
</dbReference>
<dbReference type="Proteomes" id="UP000757435">
    <property type="component" value="Unassembled WGS sequence"/>
</dbReference>
<comment type="cofactor">
    <cofactor evidence="1">
        <name>Zn(2+)</name>
        <dbReference type="ChEBI" id="CHEBI:29105"/>
    </cofactor>
</comment>
<name>A0A951Q9L3_9CYAN</name>
<dbReference type="EMBL" id="JAHHHD010000006">
    <property type="protein sequence ID" value="MBW4658529.1"/>
    <property type="molecule type" value="Genomic_DNA"/>
</dbReference>
<evidence type="ECO:0000256" key="1">
    <source>
        <dbReference type="ARBA" id="ARBA00001947"/>
    </source>
</evidence>
<keyword evidence="3" id="KW-0378">Hydrolase</keyword>